<evidence type="ECO:0000256" key="1">
    <source>
        <dbReference type="ARBA" id="ARBA00008857"/>
    </source>
</evidence>
<protein>
    <submittedName>
        <fullName evidence="9">Integrase</fullName>
    </submittedName>
</protein>
<evidence type="ECO:0000256" key="4">
    <source>
        <dbReference type="ARBA" id="ARBA00023172"/>
    </source>
</evidence>
<dbReference type="GO" id="GO:0006310">
    <property type="term" value="P:DNA recombination"/>
    <property type="evidence" value="ECO:0007669"/>
    <property type="project" value="UniProtKB-KW"/>
</dbReference>
<accession>A0A1I0YRK9</accession>
<evidence type="ECO:0000256" key="6">
    <source>
        <dbReference type="SAM" id="MobiDB-lite"/>
    </source>
</evidence>
<evidence type="ECO:0000313" key="9">
    <source>
        <dbReference type="EMBL" id="SFB15852.1"/>
    </source>
</evidence>
<dbReference type="GO" id="GO:0015074">
    <property type="term" value="P:DNA integration"/>
    <property type="evidence" value="ECO:0007669"/>
    <property type="project" value="UniProtKB-KW"/>
</dbReference>
<dbReference type="InterPro" id="IPR013762">
    <property type="entry name" value="Integrase-like_cat_sf"/>
</dbReference>
<evidence type="ECO:0000256" key="5">
    <source>
        <dbReference type="PROSITE-ProRule" id="PRU01248"/>
    </source>
</evidence>
<feature type="compositionally biased region" description="Basic and acidic residues" evidence="6">
    <location>
        <begin position="8"/>
        <end position="20"/>
    </location>
</feature>
<dbReference type="PROSITE" id="PS51900">
    <property type="entry name" value="CB"/>
    <property type="match status" value="1"/>
</dbReference>
<dbReference type="SUPFAM" id="SSF56349">
    <property type="entry name" value="DNA breaking-rejoining enzymes"/>
    <property type="match status" value="1"/>
</dbReference>
<dbReference type="InterPro" id="IPR011010">
    <property type="entry name" value="DNA_brk_join_enz"/>
</dbReference>
<dbReference type="AlphaFoldDB" id="A0A1I0YRK9"/>
<keyword evidence="10" id="KW-1185">Reference proteome</keyword>
<dbReference type="CDD" id="cd00801">
    <property type="entry name" value="INT_P4_C"/>
    <property type="match status" value="1"/>
</dbReference>
<dbReference type="Pfam" id="PF00589">
    <property type="entry name" value="Phage_integrase"/>
    <property type="match status" value="1"/>
</dbReference>
<dbReference type="InterPro" id="IPR050808">
    <property type="entry name" value="Phage_Integrase"/>
</dbReference>
<reference evidence="9 10" key="1">
    <citation type="submission" date="2016-10" db="EMBL/GenBank/DDBJ databases">
        <authorList>
            <person name="de Groot N.N."/>
        </authorList>
    </citation>
    <scope>NUCLEOTIDE SEQUENCE [LARGE SCALE GENOMIC DNA]</scope>
    <source>
        <strain evidence="9 10">DSM 29316</strain>
    </source>
</reference>
<dbReference type="InterPro" id="IPR002104">
    <property type="entry name" value="Integrase_catalytic"/>
</dbReference>
<dbReference type="InterPro" id="IPR044068">
    <property type="entry name" value="CB"/>
</dbReference>
<organism evidence="9 10">
    <name type="scientific">Poseidonocella pacifica</name>
    <dbReference type="NCBI Taxonomy" id="871651"/>
    <lineage>
        <taxon>Bacteria</taxon>
        <taxon>Pseudomonadati</taxon>
        <taxon>Pseudomonadota</taxon>
        <taxon>Alphaproteobacteria</taxon>
        <taxon>Rhodobacterales</taxon>
        <taxon>Roseobacteraceae</taxon>
        <taxon>Poseidonocella</taxon>
    </lineage>
</organism>
<feature type="domain" description="Core-binding (CB)" evidence="8">
    <location>
        <begin position="109"/>
        <end position="191"/>
    </location>
</feature>
<gene>
    <name evidence="9" type="ORF">SAMN05421688_3297</name>
</gene>
<evidence type="ECO:0000259" key="7">
    <source>
        <dbReference type="PROSITE" id="PS51898"/>
    </source>
</evidence>
<dbReference type="Gene3D" id="1.10.443.10">
    <property type="entry name" value="Intergrase catalytic core"/>
    <property type="match status" value="1"/>
</dbReference>
<dbReference type="EMBL" id="FOJU01000007">
    <property type="protein sequence ID" value="SFB15852.1"/>
    <property type="molecule type" value="Genomic_DNA"/>
</dbReference>
<dbReference type="PANTHER" id="PTHR30629">
    <property type="entry name" value="PROPHAGE INTEGRASE"/>
    <property type="match status" value="1"/>
</dbReference>
<name>A0A1I0YRK9_9RHOB</name>
<feature type="domain" description="Tyr recombinase" evidence="7">
    <location>
        <begin position="217"/>
        <end position="393"/>
    </location>
</feature>
<evidence type="ECO:0000259" key="8">
    <source>
        <dbReference type="PROSITE" id="PS51900"/>
    </source>
</evidence>
<dbReference type="InterPro" id="IPR010998">
    <property type="entry name" value="Integrase_recombinase_N"/>
</dbReference>
<dbReference type="InterPro" id="IPR053876">
    <property type="entry name" value="Phage_int_M"/>
</dbReference>
<dbReference type="RefSeq" id="WP_092066830.1">
    <property type="nucleotide sequence ID" value="NZ_FOJU01000007.1"/>
</dbReference>
<dbReference type="Pfam" id="PF22022">
    <property type="entry name" value="Phage_int_M"/>
    <property type="match status" value="1"/>
</dbReference>
<dbReference type="STRING" id="871651.SAMN05421688_3297"/>
<dbReference type="Pfam" id="PF13356">
    <property type="entry name" value="Arm-DNA-bind_3"/>
    <property type="match status" value="1"/>
</dbReference>
<proteinExistence type="inferred from homology"/>
<dbReference type="Gene3D" id="1.10.150.130">
    <property type="match status" value="1"/>
</dbReference>
<dbReference type="GO" id="GO:0003677">
    <property type="term" value="F:DNA binding"/>
    <property type="evidence" value="ECO:0007669"/>
    <property type="project" value="UniProtKB-UniRule"/>
</dbReference>
<evidence type="ECO:0000256" key="2">
    <source>
        <dbReference type="ARBA" id="ARBA00022908"/>
    </source>
</evidence>
<evidence type="ECO:0000256" key="3">
    <source>
        <dbReference type="ARBA" id="ARBA00023125"/>
    </source>
</evidence>
<dbReference type="InterPro" id="IPR025166">
    <property type="entry name" value="Integrase_DNA_bind_dom"/>
</dbReference>
<dbReference type="OrthoDB" id="9795573at2"/>
<keyword evidence="2" id="KW-0229">DNA integration</keyword>
<dbReference type="Gene3D" id="3.30.160.390">
    <property type="entry name" value="Integrase, DNA-binding domain"/>
    <property type="match status" value="1"/>
</dbReference>
<dbReference type="PROSITE" id="PS51898">
    <property type="entry name" value="TYR_RECOMBINASE"/>
    <property type="match status" value="1"/>
</dbReference>
<dbReference type="PANTHER" id="PTHR30629:SF2">
    <property type="entry name" value="PROPHAGE INTEGRASE INTS-RELATED"/>
    <property type="match status" value="1"/>
</dbReference>
<sequence length="424" mass="47560">MDGSFSGHETRGKRSGPHVEKRLNAAFVRKAPPGRHTDGGGLYLQVDPSGARRWLLRIVVRGKRKDFGLGSANLVSLAEAREKAVELRKFARSGGNPAIRERAAEGKAMTFAELAHTVHKRKFKDNTSNGKHVAQWINTLETYAFPILGSLSVEDIQQDDLEEVLDPIWTTKPETARRVLQRIKTIFDHACGRGLRSKGNPATGMRALMREQRVEPKHFAAVSFMDINDLVPSLDKSNDVGALALLFTILTAMRSGPIRAARWSEFDPALEKWTIPADKMKTRKEFVVPISMAARTILQRAKEHRAKASDLVFPSPSNPSRMLSDATMRKLLQSKYPGATVHGMRTTFRTWAAEVVRADHDVAELCLAHRVGSRVAQIYNQAELLDHRLMLMEKWGFWVYADLEPFSNGNDVDAIIRGRWIEPP</sequence>
<keyword evidence="3 5" id="KW-0238">DNA-binding</keyword>
<dbReference type="InterPro" id="IPR038488">
    <property type="entry name" value="Integrase_DNA-bd_sf"/>
</dbReference>
<dbReference type="Proteomes" id="UP000198796">
    <property type="component" value="Unassembled WGS sequence"/>
</dbReference>
<evidence type="ECO:0000313" key="10">
    <source>
        <dbReference type="Proteomes" id="UP000198796"/>
    </source>
</evidence>
<comment type="similarity">
    <text evidence="1">Belongs to the 'phage' integrase family.</text>
</comment>
<keyword evidence="4" id="KW-0233">DNA recombination</keyword>
<feature type="region of interest" description="Disordered" evidence="6">
    <location>
        <begin position="1"/>
        <end position="20"/>
    </location>
</feature>